<reference evidence="3 4" key="1">
    <citation type="submission" date="2016-10" db="EMBL/GenBank/DDBJ databases">
        <authorList>
            <person name="de Groot N.N."/>
        </authorList>
    </citation>
    <scope>NUCLEOTIDE SEQUENCE [LARGE SCALE GENOMIC DNA]</scope>
    <source>
        <strain evidence="3 4">KH1P1</strain>
    </source>
</reference>
<sequence length="378" mass="41395">MRINMKWLRHPALLAPLFVAFAAGTACSSAPAKETAEIAKTSKMEETSKTAETAKTPESTKNEKIPIRVLILPKFEVGEMSGDFAGEAQLYYEKYLGEGVAEYTVRGVNESSRLYVKDGVALYLLGMGKVQAALNTWAVLSDERFDFSNAYILSTGCSGSAAGSTVMGDVCLVTAAVDYDLGHHADSRELENPASLSWFRDSDFDDEAVRRLNPELMDRVWSIIQNVPVHTTEKTRAYMRQAFPGEEWADRDPGILRGTTITSDNYWKGKYDHENCIAAVKSYGCADPFAVAEMEEIGVFKAAEKAGMLDRVISLRDSVNMDVFVHGATPESLWAEKSGSAELASEDSAESADIFETAMENNFAVGDVIIRAILDGKL</sequence>
<dbReference type="GO" id="GO:0003824">
    <property type="term" value="F:catalytic activity"/>
    <property type="evidence" value="ECO:0007669"/>
    <property type="project" value="InterPro"/>
</dbReference>
<feature type="signal peptide" evidence="2">
    <location>
        <begin position="1"/>
        <end position="22"/>
    </location>
</feature>
<dbReference type="InterPro" id="IPR009486">
    <property type="entry name" value="Pur_nuclsid_perm"/>
</dbReference>
<gene>
    <name evidence="3" type="ORF">SAMN04487771_10838</name>
</gene>
<dbReference type="GO" id="GO:0055085">
    <property type="term" value="P:transmembrane transport"/>
    <property type="evidence" value="ECO:0007669"/>
    <property type="project" value="InterPro"/>
</dbReference>
<feature type="region of interest" description="Disordered" evidence="1">
    <location>
        <begin position="38"/>
        <end position="60"/>
    </location>
</feature>
<evidence type="ECO:0000256" key="1">
    <source>
        <dbReference type="SAM" id="MobiDB-lite"/>
    </source>
</evidence>
<dbReference type="eggNOG" id="COG5042">
    <property type="taxonomic scope" value="Bacteria"/>
</dbReference>
<keyword evidence="2" id="KW-0732">Signal</keyword>
<dbReference type="InterPro" id="IPR035994">
    <property type="entry name" value="Nucleoside_phosphorylase_sf"/>
</dbReference>
<dbReference type="PANTHER" id="PTHR38643">
    <property type="entry name" value="PURINE NUCLEOSIDE PERMEASE C285.05-RELATED"/>
    <property type="match status" value="1"/>
</dbReference>
<dbReference type="Gene3D" id="3.40.50.1580">
    <property type="entry name" value="Nucleoside phosphorylase domain"/>
    <property type="match status" value="1"/>
</dbReference>
<organism evidence="3 4">
    <name type="scientific">[Clostridium] aminophilum</name>
    <dbReference type="NCBI Taxonomy" id="1526"/>
    <lineage>
        <taxon>Bacteria</taxon>
        <taxon>Bacillati</taxon>
        <taxon>Bacillota</taxon>
        <taxon>Clostridia</taxon>
        <taxon>Lachnospirales</taxon>
        <taxon>Lachnospiraceae</taxon>
    </lineage>
</organism>
<dbReference type="AlphaFoldDB" id="A0A1I0IGJ4"/>
<dbReference type="GO" id="GO:0009116">
    <property type="term" value="P:nucleoside metabolic process"/>
    <property type="evidence" value="ECO:0007669"/>
    <property type="project" value="InterPro"/>
</dbReference>
<dbReference type="SUPFAM" id="SSF53167">
    <property type="entry name" value="Purine and uridine phosphorylases"/>
    <property type="match status" value="1"/>
</dbReference>
<keyword evidence="4" id="KW-1185">Reference proteome</keyword>
<dbReference type="Pfam" id="PF06516">
    <property type="entry name" value="NUP"/>
    <property type="match status" value="1"/>
</dbReference>
<proteinExistence type="predicted"/>
<evidence type="ECO:0000313" key="3">
    <source>
        <dbReference type="EMBL" id="SET96186.1"/>
    </source>
</evidence>
<protein>
    <submittedName>
        <fullName evidence="3">Purine nucleoside permease</fullName>
    </submittedName>
</protein>
<name>A0A1I0IGJ4_9FIRM</name>
<evidence type="ECO:0000256" key="2">
    <source>
        <dbReference type="SAM" id="SignalP"/>
    </source>
</evidence>
<dbReference type="STRING" id="1526.SAMN02910262_01836"/>
<dbReference type="PROSITE" id="PS51257">
    <property type="entry name" value="PROKAR_LIPOPROTEIN"/>
    <property type="match status" value="1"/>
</dbReference>
<accession>A0A1I0IGJ4</accession>
<dbReference type="Proteomes" id="UP000199820">
    <property type="component" value="Unassembled WGS sequence"/>
</dbReference>
<dbReference type="PANTHER" id="PTHR38643:SF1">
    <property type="entry name" value="PURINE NUCLEOSIDE PERMEASE C285.05-RELATED"/>
    <property type="match status" value="1"/>
</dbReference>
<feature type="compositionally biased region" description="Basic and acidic residues" evidence="1">
    <location>
        <begin position="38"/>
        <end position="49"/>
    </location>
</feature>
<evidence type="ECO:0000313" key="4">
    <source>
        <dbReference type="Proteomes" id="UP000199820"/>
    </source>
</evidence>
<dbReference type="OrthoDB" id="4517280at2"/>
<dbReference type="EMBL" id="FOIL01000083">
    <property type="protein sequence ID" value="SET96186.1"/>
    <property type="molecule type" value="Genomic_DNA"/>
</dbReference>
<feature type="chain" id="PRO_5039537205" evidence="2">
    <location>
        <begin position="23"/>
        <end position="378"/>
    </location>
</feature>